<dbReference type="SUPFAM" id="SSF51905">
    <property type="entry name" value="FAD/NAD(P)-binding domain"/>
    <property type="match status" value="1"/>
</dbReference>
<dbReference type="Proteomes" id="UP001500191">
    <property type="component" value="Unassembled WGS sequence"/>
</dbReference>
<protein>
    <recommendedName>
        <fullName evidence="10">Methylenetetrahydrofolate--tRNA-(uracil-5-)-methyltransferase TrmFO</fullName>
        <ecNumber evidence="10">2.1.1.74</ecNumber>
    </recommendedName>
    <alternativeName>
        <fullName evidence="10">Folate-dependent tRNA (uracil-5-)-methyltransferase</fullName>
    </alternativeName>
    <alternativeName>
        <fullName evidence="10">Folate-dependent tRNA(M-5-U54)-methyltransferase</fullName>
    </alternativeName>
</protein>
<reference evidence="13 14" key="1">
    <citation type="journal article" date="2019" name="Int. J. Syst. Evol. Microbiol.">
        <title>The Global Catalogue of Microorganisms (GCM) 10K type strain sequencing project: providing services to taxonomists for standard genome sequencing and annotation.</title>
        <authorList>
            <consortium name="The Broad Institute Genomics Platform"/>
            <consortium name="The Broad Institute Genome Sequencing Center for Infectious Disease"/>
            <person name="Wu L."/>
            <person name="Ma J."/>
        </authorList>
    </citation>
    <scope>NUCLEOTIDE SEQUENCE [LARGE SCALE GENOMIC DNA]</scope>
    <source>
        <strain evidence="13 14">JCM 14368</strain>
    </source>
</reference>
<evidence type="ECO:0000256" key="11">
    <source>
        <dbReference type="SAM" id="MobiDB-lite"/>
    </source>
</evidence>
<comment type="function">
    <text evidence="10">Catalyzes the folate-dependent formation of 5-methyl-uridine at position 54 (M-5-U54) in all tRNAs.</text>
</comment>
<evidence type="ECO:0000256" key="9">
    <source>
        <dbReference type="ARBA" id="ARBA00023027"/>
    </source>
</evidence>
<dbReference type="EC" id="2.1.1.74" evidence="10"/>
<comment type="subcellular location">
    <subcellularLocation>
        <location evidence="10">Cytoplasm</location>
    </subcellularLocation>
</comment>
<keyword evidence="6 10" id="KW-0819">tRNA processing</keyword>
<keyword evidence="9 10" id="KW-0520">NAD</keyword>
<evidence type="ECO:0000256" key="3">
    <source>
        <dbReference type="ARBA" id="ARBA00022603"/>
    </source>
</evidence>
<evidence type="ECO:0000259" key="12">
    <source>
        <dbReference type="Pfam" id="PF01134"/>
    </source>
</evidence>
<dbReference type="Gene3D" id="3.50.50.60">
    <property type="entry name" value="FAD/NAD(P)-binding domain"/>
    <property type="match status" value="2"/>
</dbReference>
<dbReference type="PANTHER" id="PTHR11806:SF2">
    <property type="entry name" value="METHYLENETETRAHYDROFOLATE--TRNA-(URACIL-5-)-METHYLTRANSFERASE TRMFO"/>
    <property type="match status" value="1"/>
</dbReference>
<dbReference type="InterPro" id="IPR036188">
    <property type="entry name" value="FAD/NAD-bd_sf"/>
</dbReference>
<comment type="catalytic activity">
    <reaction evidence="10">
        <text>uridine(54) in tRNA + (6R)-5,10-methylene-5,6,7,8-tetrahydrofolate + NADH + H(+) = 5-methyluridine(54) in tRNA + (6S)-5,6,7,8-tetrahydrofolate + NAD(+)</text>
        <dbReference type="Rhea" id="RHEA:16873"/>
        <dbReference type="Rhea" id="RHEA-COMP:10167"/>
        <dbReference type="Rhea" id="RHEA-COMP:10193"/>
        <dbReference type="ChEBI" id="CHEBI:15378"/>
        <dbReference type="ChEBI" id="CHEBI:15636"/>
        <dbReference type="ChEBI" id="CHEBI:57453"/>
        <dbReference type="ChEBI" id="CHEBI:57540"/>
        <dbReference type="ChEBI" id="CHEBI:57945"/>
        <dbReference type="ChEBI" id="CHEBI:65315"/>
        <dbReference type="ChEBI" id="CHEBI:74447"/>
        <dbReference type="EC" id="2.1.1.74"/>
    </reaction>
</comment>
<proteinExistence type="inferred from homology"/>
<evidence type="ECO:0000256" key="1">
    <source>
        <dbReference type="ARBA" id="ARBA00001974"/>
    </source>
</evidence>
<dbReference type="HAMAP" id="MF_01037">
    <property type="entry name" value="TrmFO"/>
    <property type="match status" value="1"/>
</dbReference>
<evidence type="ECO:0000313" key="14">
    <source>
        <dbReference type="Proteomes" id="UP001500191"/>
    </source>
</evidence>
<name>A0ABN1BIM2_9DEIO</name>
<dbReference type="InterPro" id="IPR002218">
    <property type="entry name" value="MnmG-rel"/>
</dbReference>
<accession>A0ABN1BIM2</accession>
<dbReference type="InterPro" id="IPR020595">
    <property type="entry name" value="MnmG-rel_CS"/>
</dbReference>
<dbReference type="PANTHER" id="PTHR11806">
    <property type="entry name" value="GLUCOSE INHIBITED DIVISION PROTEIN A"/>
    <property type="match status" value="1"/>
</dbReference>
<dbReference type="InterPro" id="IPR040131">
    <property type="entry name" value="MnmG_N"/>
</dbReference>
<evidence type="ECO:0000256" key="6">
    <source>
        <dbReference type="ARBA" id="ARBA00022694"/>
    </source>
</evidence>
<sequence length="522" mass="56371">MAVADLLSDQLVEDSPCHVRRGTHLFKLTHSFHDAPLGATLPRGRFPYTARLMSERMITVIGAGLAGSEAALAAARLGVRVRLYEMRPVKMTPAHRSGNFAELVCSNSLGGEGELQSKGLLQAELRSVGGAIVGAADASKLPAGNALAVERDEFSERVTRAVREHPLIEVRGEEVTAVPEGIAVIASGPLTSDALAADMARVTGSERLSFYDAAAPVIAFDSIDMDVAWRAGRYDQSADYINCPFTKDEYLAFFGALEQARSHTPHDWEKLEFFEGCMPIEEIARRGIDTPRFGPMSPKGLDDPRTGRWPYAVAQLRQEDREGRMWSLVGFQTGLKWGDQKAVVNLIPGLGNAEIVRYGVMHRNTYLNAPLVLESTLQLKADPTKLVAGVLAGTEGYLESAATGWLAGTNAARLALGLEPLTPPAESMLGGLTRYLASANPKGFQPMNVNWALVPELPAQINEKTGKPRKLGKREKRPVMFRRGLNAFMAWAQTEAGLTVTPPPAREPEVAAQPEAAEAAGA</sequence>
<evidence type="ECO:0000256" key="2">
    <source>
        <dbReference type="ARBA" id="ARBA00022490"/>
    </source>
</evidence>
<organism evidence="13 14">
    <name type="scientific">Deinococcus depolymerans</name>
    <dbReference type="NCBI Taxonomy" id="392408"/>
    <lineage>
        <taxon>Bacteria</taxon>
        <taxon>Thermotogati</taxon>
        <taxon>Deinococcota</taxon>
        <taxon>Deinococci</taxon>
        <taxon>Deinococcales</taxon>
        <taxon>Deinococcaceae</taxon>
        <taxon>Deinococcus</taxon>
    </lineage>
</organism>
<dbReference type="NCBIfam" id="NF003739">
    <property type="entry name" value="PRK05335.1"/>
    <property type="match status" value="1"/>
</dbReference>
<evidence type="ECO:0000256" key="10">
    <source>
        <dbReference type="HAMAP-Rule" id="MF_01037"/>
    </source>
</evidence>
<dbReference type="InterPro" id="IPR004417">
    <property type="entry name" value="TrmFO"/>
</dbReference>
<keyword evidence="4 10" id="KW-0285">Flavoprotein</keyword>
<keyword evidence="7 10" id="KW-0274">FAD</keyword>
<evidence type="ECO:0000256" key="8">
    <source>
        <dbReference type="ARBA" id="ARBA00022857"/>
    </source>
</evidence>
<keyword evidence="8 10" id="KW-0521">NADP</keyword>
<dbReference type="Pfam" id="PF01134">
    <property type="entry name" value="GIDA"/>
    <property type="match status" value="1"/>
</dbReference>
<evidence type="ECO:0000256" key="5">
    <source>
        <dbReference type="ARBA" id="ARBA00022679"/>
    </source>
</evidence>
<dbReference type="PRINTS" id="PR00411">
    <property type="entry name" value="PNDRDTASEI"/>
</dbReference>
<comment type="similarity">
    <text evidence="10">Belongs to the MnmG family. TrmFO subfamily.</text>
</comment>
<dbReference type="EMBL" id="BAAADB010000003">
    <property type="protein sequence ID" value="GAA0498466.1"/>
    <property type="molecule type" value="Genomic_DNA"/>
</dbReference>
<feature type="region of interest" description="Disordered" evidence="11">
    <location>
        <begin position="501"/>
        <end position="522"/>
    </location>
</feature>
<comment type="caution">
    <text evidence="13">The sequence shown here is derived from an EMBL/GenBank/DDBJ whole genome shotgun (WGS) entry which is preliminary data.</text>
</comment>
<feature type="binding site" evidence="10">
    <location>
        <begin position="62"/>
        <end position="67"/>
    </location>
    <ligand>
        <name>FAD</name>
        <dbReference type="ChEBI" id="CHEBI:57692"/>
    </ligand>
</feature>
<keyword evidence="5 10" id="KW-0808">Transferase</keyword>
<feature type="compositionally biased region" description="Low complexity" evidence="11">
    <location>
        <begin position="510"/>
        <end position="522"/>
    </location>
</feature>
<evidence type="ECO:0000256" key="7">
    <source>
        <dbReference type="ARBA" id="ARBA00022827"/>
    </source>
</evidence>
<comment type="cofactor">
    <cofactor evidence="1 10">
        <name>FAD</name>
        <dbReference type="ChEBI" id="CHEBI:57692"/>
    </cofactor>
</comment>
<keyword evidence="3 10" id="KW-0489">Methyltransferase</keyword>
<dbReference type="NCBIfam" id="TIGR00137">
    <property type="entry name" value="gid_trmFO"/>
    <property type="match status" value="1"/>
</dbReference>
<comment type="catalytic activity">
    <reaction evidence="10">
        <text>uridine(54) in tRNA + (6R)-5,10-methylene-5,6,7,8-tetrahydrofolate + NADPH + H(+) = 5-methyluridine(54) in tRNA + (6S)-5,6,7,8-tetrahydrofolate + NADP(+)</text>
        <dbReference type="Rhea" id="RHEA:62372"/>
        <dbReference type="Rhea" id="RHEA-COMP:10167"/>
        <dbReference type="Rhea" id="RHEA-COMP:10193"/>
        <dbReference type="ChEBI" id="CHEBI:15378"/>
        <dbReference type="ChEBI" id="CHEBI:15636"/>
        <dbReference type="ChEBI" id="CHEBI:57453"/>
        <dbReference type="ChEBI" id="CHEBI:57783"/>
        <dbReference type="ChEBI" id="CHEBI:58349"/>
        <dbReference type="ChEBI" id="CHEBI:65315"/>
        <dbReference type="ChEBI" id="CHEBI:74447"/>
        <dbReference type="EC" id="2.1.1.74"/>
    </reaction>
</comment>
<keyword evidence="2 10" id="KW-0963">Cytoplasm</keyword>
<evidence type="ECO:0000313" key="13">
    <source>
        <dbReference type="EMBL" id="GAA0498466.1"/>
    </source>
</evidence>
<evidence type="ECO:0000256" key="4">
    <source>
        <dbReference type="ARBA" id="ARBA00022630"/>
    </source>
</evidence>
<gene>
    <name evidence="10 13" type="primary">trmFO</name>
    <name evidence="13" type="ORF">GCM10008937_01970</name>
</gene>
<keyword evidence="14" id="KW-1185">Reference proteome</keyword>
<feature type="domain" description="MnmG N-terminal" evidence="12">
    <location>
        <begin position="58"/>
        <end position="417"/>
    </location>
</feature>
<dbReference type="PROSITE" id="PS01281">
    <property type="entry name" value="GIDA_2"/>
    <property type="match status" value="1"/>
</dbReference>